<dbReference type="Proteomes" id="UP000824024">
    <property type="component" value="Unassembled WGS sequence"/>
</dbReference>
<protein>
    <recommendedName>
        <fullName evidence="5">non-specific protein-tyrosine kinase</fullName>
        <ecNumber evidence="5">2.7.10.2</ecNumber>
    </recommendedName>
</protein>
<evidence type="ECO:0000256" key="16">
    <source>
        <dbReference type="ARBA" id="ARBA00051245"/>
    </source>
</evidence>
<dbReference type="InterPro" id="IPR025669">
    <property type="entry name" value="AAA_dom"/>
</dbReference>
<comment type="similarity">
    <text evidence="2">Belongs to the CpsC/CapA family.</text>
</comment>
<feature type="domain" description="Polysaccharide chain length determinant N-terminal" evidence="18">
    <location>
        <begin position="18"/>
        <end position="107"/>
    </location>
</feature>
<keyword evidence="12" id="KW-0067">ATP-binding</keyword>
<evidence type="ECO:0000256" key="4">
    <source>
        <dbReference type="ARBA" id="ARBA00008883"/>
    </source>
</evidence>
<evidence type="ECO:0000256" key="3">
    <source>
        <dbReference type="ARBA" id="ARBA00007316"/>
    </source>
</evidence>
<keyword evidence="10" id="KW-0547">Nucleotide-binding</keyword>
<evidence type="ECO:0000256" key="2">
    <source>
        <dbReference type="ARBA" id="ARBA00006683"/>
    </source>
</evidence>
<feature type="transmembrane region" description="Helical" evidence="17">
    <location>
        <begin position="190"/>
        <end position="212"/>
    </location>
</feature>
<evidence type="ECO:0000313" key="20">
    <source>
        <dbReference type="EMBL" id="HIZ07350.1"/>
    </source>
</evidence>
<dbReference type="EC" id="2.7.10.2" evidence="5"/>
<evidence type="ECO:0000256" key="10">
    <source>
        <dbReference type="ARBA" id="ARBA00022741"/>
    </source>
</evidence>
<reference evidence="20" key="2">
    <citation type="submission" date="2021-04" db="EMBL/GenBank/DDBJ databases">
        <authorList>
            <person name="Gilroy R."/>
        </authorList>
    </citation>
    <scope>NUCLEOTIDE SEQUENCE</scope>
    <source>
        <strain evidence="20">CHK192-9172</strain>
    </source>
</reference>
<accession>A0A9D2D2L7</accession>
<evidence type="ECO:0000259" key="19">
    <source>
        <dbReference type="Pfam" id="PF13614"/>
    </source>
</evidence>
<evidence type="ECO:0000256" key="11">
    <source>
        <dbReference type="ARBA" id="ARBA00022777"/>
    </source>
</evidence>
<keyword evidence="9 17" id="KW-0812">Transmembrane</keyword>
<dbReference type="EMBL" id="DXCH01000149">
    <property type="protein sequence ID" value="HIZ07350.1"/>
    <property type="molecule type" value="Genomic_DNA"/>
</dbReference>
<comment type="similarity">
    <text evidence="4">Belongs to the etk/wzc family.</text>
</comment>
<dbReference type="Pfam" id="PF13614">
    <property type="entry name" value="AAA_31"/>
    <property type="match status" value="1"/>
</dbReference>
<feature type="transmembrane region" description="Helical" evidence="17">
    <location>
        <begin position="35"/>
        <end position="53"/>
    </location>
</feature>
<sequence>MEENKMENTSAETREEAEIDLVALVRDFSRIFKRLWWLFLILVAAVAGGYGLYTYVAYTPMYQCSATFTVSTGDDQTGSYSFYYDQNSADQLSKTFPYVLDSNYFKSVLLEKLGETSLNGTITAETVENSNMVTMTVESGDPADAENILETALEIYPETARFVLGTIQFNLIDSPKTPTEAYNRPEPARVLGIGILAGAAAGVIVLGIMAFFRRTAKTPEDMKRFTSLKCLAVIPYVKFKARGHKVHTSLSVLNRRLPYGFRENIRALQIRLEREMGKRKDKILMVTSTLPDEGKSTVAVALAEMFASKGKKVLLIDGDLRKQKDAGILECGDGVGLQDIFKKGKGPDESVKIRKLEKQQFWFIGSSRPMEQPAGILSHPELPALIRRLAEKMDYVILDTPPCGIFQDAALMEEYADAVLYVIKYDAVPQQKIIESLSFLRGSRTRFLGYVFNSYPQGMNDYGYGRYGYGHYGYGRYGYGRYGNSRYGYGRSEEQDD</sequence>
<comment type="caution">
    <text evidence="20">The sequence shown here is derived from an EMBL/GenBank/DDBJ whole genome shotgun (WGS) entry which is preliminary data.</text>
</comment>
<proteinExistence type="inferred from homology"/>
<comment type="similarity">
    <text evidence="3">Belongs to the CpsD/CapB family.</text>
</comment>
<evidence type="ECO:0000256" key="1">
    <source>
        <dbReference type="ARBA" id="ARBA00004429"/>
    </source>
</evidence>
<keyword evidence="7" id="KW-0997">Cell inner membrane</keyword>
<dbReference type="GO" id="GO:0004713">
    <property type="term" value="F:protein tyrosine kinase activity"/>
    <property type="evidence" value="ECO:0007669"/>
    <property type="project" value="TreeGrafter"/>
</dbReference>
<dbReference type="CDD" id="cd05387">
    <property type="entry name" value="BY-kinase"/>
    <property type="match status" value="1"/>
</dbReference>
<comment type="catalytic activity">
    <reaction evidence="16">
        <text>L-tyrosyl-[protein] + ATP = O-phospho-L-tyrosyl-[protein] + ADP + H(+)</text>
        <dbReference type="Rhea" id="RHEA:10596"/>
        <dbReference type="Rhea" id="RHEA-COMP:10136"/>
        <dbReference type="Rhea" id="RHEA-COMP:20101"/>
        <dbReference type="ChEBI" id="CHEBI:15378"/>
        <dbReference type="ChEBI" id="CHEBI:30616"/>
        <dbReference type="ChEBI" id="CHEBI:46858"/>
        <dbReference type="ChEBI" id="CHEBI:61978"/>
        <dbReference type="ChEBI" id="CHEBI:456216"/>
        <dbReference type="EC" id="2.7.10.2"/>
    </reaction>
</comment>
<evidence type="ECO:0000256" key="12">
    <source>
        <dbReference type="ARBA" id="ARBA00022840"/>
    </source>
</evidence>
<gene>
    <name evidence="20" type="ORF">IAA08_05375</name>
</gene>
<keyword evidence="8" id="KW-0808">Transferase</keyword>
<name>A0A9D2D2L7_9FIRM</name>
<reference evidence="20" key="1">
    <citation type="journal article" date="2021" name="PeerJ">
        <title>Extensive microbial diversity within the chicken gut microbiome revealed by metagenomics and culture.</title>
        <authorList>
            <person name="Gilroy R."/>
            <person name="Ravi A."/>
            <person name="Getino M."/>
            <person name="Pursley I."/>
            <person name="Horton D.L."/>
            <person name="Alikhan N.F."/>
            <person name="Baker D."/>
            <person name="Gharbi K."/>
            <person name="Hall N."/>
            <person name="Watson M."/>
            <person name="Adriaenssens E.M."/>
            <person name="Foster-Nyarko E."/>
            <person name="Jarju S."/>
            <person name="Secka A."/>
            <person name="Antonio M."/>
            <person name="Oren A."/>
            <person name="Chaudhuri R.R."/>
            <person name="La Ragione R."/>
            <person name="Hildebrand F."/>
            <person name="Pallen M.J."/>
        </authorList>
    </citation>
    <scope>NUCLEOTIDE SEQUENCE</scope>
    <source>
        <strain evidence="20">CHK192-9172</strain>
    </source>
</reference>
<dbReference type="InterPro" id="IPR003856">
    <property type="entry name" value="LPS_length_determ_N"/>
</dbReference>
<keyword evidence="14 17" id="KW-0472">Membrane</keyword>
<feature type="domain" description="AAA" evidence="19">
    <location>
        <begin position="294"/>
        <end position="426"/>
    </location>
</feature>
<evidence type="ECO:0000256" key="13">
    <source>
        <dbReference type="ARBA" id="ARBA00022989"/>
    </source>
</evidence>
<keyword evidence="11" id="KW-0418">Kinase</keyword>
<comment type="subcellular location">
    <subcellularLocation>
        <location evidence="1">Cell inner membrane</location>
        <topology evidence="1">Multi-pass membrane protein</topology>
    </subcellularLocation>
</comment>
<evidence type="ECO:0000256" key="14">
    <source>
        <dbReference type="ARBA" id="ARBA00023136"/>
    </source>
</evidence>
<keyword evidence="15" id="KW-0829">Tyrosine-protein kinase</keyword>
<dbReference type="InterPro" id="IPR027417">
    <property type="entry name" value="P-loop_NTPase"/>
</dbReference>
<dbReference type="Gene3D" id="3.40.50.300">
    <property type="entry name" value="P-loop containing nucleotide triphosphate hydrolases"/>
    <property type="match status" value="1"/>
</dbReference>
<dbReference type="Pfam" id="PF02706">
    <property type="entry name" value="Wzz"/>
    <property type="match status" value="1"/>
</dbReference>
<dbReference type="GO" id="GO:0005886">
    <property type="term" value="C:plasma membrane"/>
    <property type="evidence" value="ECO:0007669"/>
    <property type="project" value="UniProtKB-SubCell"/>
</dbReference>
<evidence type="ECO:0000256" key="8">
    <source>
        <dbReference type="ARBA" id="ARBA00022679"/>
    </source>
</evidence>
<dbReference type="AlphaFoldDB" id="A0A9D2D2L7"/>
<keyword evidence="6" id="KW-1003">Cell membrane</keyword>
<dbReference type="PANTHER" id="PTHR32309">
    <property type="entry name" value="TYROSINE-PROTEIN KINASE"/>
    <property type="match status" value="1"/>
</dbReference>
<dbReference type="SUPFAM" id="SSF52540">
    <property type="entry name" value="P-loop containing nucleoside triphosphate hydrolases"/>
    <property type="match status" value="1"/>
</dbReference>
<evidence type="ECO:0000256" key="6">
    <source>
        <dbReference type="ARBA" id="ARBA00022475"/>
    </source>
</evidence>
<keyword evidence="13 17" id="KW-1133">Transmembrane helix</keyword>
<evidence type="ECO:0000256" key="15">
    <source>
        <dbReference type="ARBA" id="ARBA00023137"/>
    </source>
</evidence>
<dbReference type="PANTHER" id="PTHR32309:SF13">
    <property type="entry name" value="FERRIC ENTEROBACTIN TRANSPORT PROTEIN FEPE"/>
    <property type="match status" value="1"/>
</dbReference>
<evidence type="ECO:0000256" key="7">
    <source>
        <dbReference type="ARBA" id="ARBA00022519"/>
    </source>
</evidence>
<evidence type="ECO:0000313" key="21">
    <source>
        <dbReference type="Proteomes" id="UP000824024"/>
    </source>
</evidence>
<dbReference type="InterPro" id="IPR005702">
    <property type="entry name" value="Wzc-like_C"/>
</dbReference>
<evidence type="ECO:0000256" key="9">
    <source>
        <dbReference type="ARBA" id="ARBA00022692"/>
    </source>
</evidence>
<evidence type="ECO:0000256" key="17">
    <source>
        <dbReference type="SAM" id="Phobius"/>
    </source>
</evidence>
<evidence type="ECO:0000256" key="5">
    <source>
        <dbReference type="ARBA" id="ARBA00011903"/>
    </source>
</evidence>
<dbReference type="InterPro" id="IPR050445">
    <property type="entry name" value="Bact_polysacc_biosynth/exp"/>
</dbReference>
<organism evidence="20 21">
    <name type="scientific">Candidatus Eubacterium avistercoris</name>
    <dbReference type="NCBI Taxonomy" id="2838567"/>
    <lineage>
        <taxon>Bacteria</taxon>
        <taxon>Bacillati</taxon>
        <taxon>Bacillota</taxon>
        <taxon>Clostridia</taxon>
        <taxon>Eubacteriales</taxon>
        <taxon>Eubacteriaceae</taxon>
        <taxon>Eubacterium</taxon>
    </lineage>
</organism>
<evidence type="ECO:0000259" key="18">
    <source>
        <dbReference type="Pfam" id="PF02706"/>
    </source>
</evidence>